<protein>
    <submittedName>
        <fullName evidence="8">D-glycerate dehydrogenase</fullName>
    </submittedName>
</protein>
<dbReference type="InterPro" id="IPR036291">
    <property type="entry name" value="NAD(P)-bd_dom_sf"/>
</dbReference>
<keyword evidence="3" id="KW-0520">NAD</keyword>
<feature type="region of interest" description="Disordered" evidence="5">
    <location>
        <begin position="323"/>
        <end position="342"/>
    </location>
</feature>
<dbReference type="SUPFAM" id="SSF52283">
    <property type="entry name" value="Formate/glycerate dehydrogenase catalytic domain-like"/>
    <property type="match status" value="1"/>
</dbReference>
<dbReference type="Proteomes" id="UP001500456">
    <property type="component" value="Unassembled WGS sequence"/>
</dbReference>
<dbReference type="PANTHER" id="PTHR10996:SF178">
    <property type="entry name" value="2-HYDROXYACID DEHYDROGENASE YGL185C-RELATED"/>
    <property type="match status" value="1"/>
</dbReference>
<dbReference type="InterPro" id="IPR006140">
    <property type="entry name" value="D-isomer_DH_NAD-bd"/>
</dbReference>
<evidence type="ECO:0000313" key="8">
    <source>
        <dbReference type="EMBL" id="GAA3982842.1"/>
    </source>
</evidence>
<dbReference type="Gene3D" id="3.40.50.720">
    <property type="entry name" value="NAD(P)-binding Rossmann-like Domain"/>
    <property type="match status" value="2"/>
</dbReference>
<proteinExistence type="inferred from homology"/>
<dbReference type="SUPFAM" id="SSF51735">
    <property type="entry name" value="NAD(P)-binding Rossmann-fold domains"/>
    <property type="match status" value="1"/>
</dbReference>
<comment type="similarity">
    <text evidence="1 4">Belongs to the D-isomer specific 2-hydroxyacid dehydrogenase family.</text>
</comment>
<keyword evidence="2 4" id="KW-0560">Oxidoreductase</keyword>
<keyword evidence="9" id="KW-1185">Reference proteome</keyword>
<sequence>MSDTLVMSDAPAPRPRVAVSRTGLPGAAVRRLVSRYDVTSWEGAAPPTSAELGTLVRGCEGLLVLGSDRVDAALLDAAGPGLRVVALASMGYDGVDVDAAAARGVVVTHTPDVLADTTADVAMALILMARRRLGAGMDAMRRGEWGAFRMDAFLGLDVQGATLGLIGYGQIAKALARRAAGFGMRVQHHHPRRTEDDALSRWVTFAELLRTSDVVSVHTPLTSETAGMIGAPELALMKPTATLVNTGRGGVVDEEALLTALRGGQLHSAGLDVMMNEPRTDPADPLFTEPHLVVLPHVGSATEETRAAMVELAARNIEAVLDGDRAPTPLPGTRGRPARRTTRAHVDVLPSVTS</sequence>
<evidence type="ECO:0000256" key="3">
    <source>
        <dbReference type="ARBA" id="ARBA00023027"/>
    </source>
</evidence>
<dbReference type="InterPro" id="IPR050223">
    <property type="entry name" value="D-isomer_2-hydroxyacid_DH"/>
</dbReference>
<dbReference type="RefSeq" id="WP_345561829.1">
    <property type="nucleotide sequence ID" value="NZ_BAAAZX010000003.1"/>
</dbReference>
<gene>
    <name evidence="8" type="ORF">GCM10022232_14020</name>
</gene>
<name>A0ABP7QJF5_9ACTN</name>
<dbReference type="Pfam" id="PF02826">
    <property type="entry name" value="2-Hacid_dh_C"/>
    <property type="match status" value="1"/>
</dbReference>
<evidence type="ECO:0000256" key="5">
    <source>
        <dbReference type="SAM" id="MobiDB-lite"/>
    </source>
</evidence>
<evidence type="ECO:0000256" key="2">
    <source>
        <dbReference type="ARBA" id="ARBA00023002"/>
    </source>
</evidence>
<dbReference type="PANTHER" id="PTHR10996">
    <property type="entry name" value="2-HYDROXYACID DEHYDROGENASE-RELATED"/>
    <property type="match status" value="1"/>
</dbReference>
<organism evidence="8 9">
    <name type="scientific">Streptomyces plumbiresistens</name>
    <dbReference type="NCBI Taxonomy" id="511811"/>
    <lineage>
        <taxon>Bacteria</taxon>
        <taxon>Bacillati</taxon>
        <taxon>Actinomycetota</taxon>
        <taxon>Actinomycetes</taxon>
        <taxon>Kitasatosporales</taxon>
        <taxon>Streptomycetaceae</taxon>
        <taxon>Streptomyces</taxon>
    </lineage>
</organism>
<evidence type="ECO:0000256" key="1">
    <source>
        <dbReference type="ARBA" id="ARBA00005854"/>
    </source>
</evidence>
<dbReference type="EMBL" id="BAAAZX010000003">
    <property type="protein sequence ID" value="GAA3982842.1"/>
    <property type="molecule type" value="Genomic_DNA"/>
</dbReference>
<accession>A0ABP7QJF5</accession>
<comment type="caution">
    <text evidence="8">The sequence shown here is derived from an EMBL/GenBank/DDBJ whole genome shotgun (WGS) entry which is preliminary data.</text>
</comment>
<evidence type="ECO:0000259" key="7">
    <source>
        <dbReference type="Pfam" id="PF02826"/>
    </source>
</evidence>
<dbReference type="Pfam" id="PF00389">
    <property type="entry name" value="2-Hacid_dh"/>
    <property type="match status" value="1"/>
</dbReference>
<evidence type="ECO:0000313" key="9">
    <source>
        <dbReference type="Proteomes" id="UP001500456"/>
    </source>
</evidence>
<dbReference type="PROSITE" id="PS00670">
    <property type="entry name" value="D_2_HYDROXYACID_DH_2"/>
    <property type="match status" value="1"/>
</dbReference>
<feature type="domain" description="D-isomer specific 2-hydroxyacid dehydrogenase catalytic" evidence="6">
    <location>
        <begin position="36"/>
        <end position="328"/>
    </location>
</feature>
<dbReference type="CDD" id="cd05301">
    <property type="entry name" value="GDH"/>
    <property type="match status" value="1"/>
</dbReference>
<reference evidence="9" key="1">
    <citation type="journal article" date="2019" name="Int. J. Syst. Evol. Microbiol.">
        <title>The Global Catalogue of Microorganisms (GCM) 10K type strain sequencing project: providing services to taxonomists for standard genome sequencing and annotation.</title>
        <authorList>
            <consortium name="The Broad Institute Genomics Platform"/>
            <consortium name="The Broad Institute Genome Sequencing Center for Infectious Disease"/>
            <person name="Wu L."/>
            <person name="Ma J."/>
        </authorList>
    </citation>
    <scope>NUCLEOTIDE SEQUENCE [LARGE SCALE GENOMIC DNA]</scope>
    <source>
        <strain evidence="9">JCM 16924</strain>
    </source>
</reference>
<evidence type="ECO:0000259" key="6">
    <source>
        <dbReference type="Pfam" id="PF00389"/>
    </source>
</evidence>
<dbReference type="InterPro" id="IPR029753">
    <property type="entry name" value="D-isomer_DH_CS"/>
</dbReference>
<evidence type="ECO:0000256" key="4">
    <source>
        <dbReference type="RuleBase" id="RU003719"/>
    </source>
</evidence>
<feature type="domain" description="D-isomer specific 2-hydroxyacid dehydrogenase NAD-binding" evidence="7">
    <location>
        <begin position="123"/>
        <end position="299"/>
    </location>
</feature>
<dbReference type="InterPro" id="IPR006139">
    <property type="entry name" value="D-isomer_2_OHA_DH_cat_dom"/>
</dbReference>